<feature type="transmembrane region" description="Helical" evidence="4">
    <location>
        <begin position="387"/>
        <end position="412"/>
    </location>
</feature>
<feature type="transmembrane region" description="Helical" evidence="4">
    <location>
        <begin position="146"/>
        <end position="171"/>
    </location>
</feature>
<evidence type="ECO:0000256" key="3">
    <source>
        <dbReference type="ARBA" id="ARBA00023136"/>
    </source>
</evidence>
<dbReference type="AlphaFoldDB" id="A0A495DUA8"/>
<sequence length="423" mass="46786">MIKKLLKKASEIEPHEIKATTLSFLLVFVLMLAYYILRPVRDAMASDWTDAEVSQLWTLNFFISTGVVALYGLAVSKIKFKSLVPGVYAFFAISFVLFYFFMSTITDRVLIEKSFYIWISVFGMFHLSVFWSFMSDLFNKDQARRLFATIATGASAGALIGPMIPTIFAGISGTDNLVLVASVLLLFAIPIIVYLSKIKVEVFKNEDTTTDMGKYKIGGNPFAGFKSFVTNPYLLAIGVFILLYTMISTFVYFEQKNLLAEYDRATRTQILGSIDWIVNVLTFGIAFFATSRIVKNIGMGYTLAIMPLIVCAGILVLAFAPIIVVLLALQVGRRAGNYAITKPAREMLFTEVDKETRFKAKPVIDVVVYRGGDTVTAWIFTGLTEGLGLGFAAVGVIGAGIAAIWAGVGIYMGKLYNRKKTKE</sequence>
<keyword evidence="1 4" id="KW-0812">Transmembrane</keyword>
<feature type="transmembrane region" description="Helical" evidence="4">
    <location>
        <begin position="273"/>
        <end position="291"/>
    </location>
</feature>
<feature type="transmembrane region" description="Helical" evidence="4">
    <location>
        <begin position="57"/>
        <end position="76"/>
    </location>
</feature>
<dbReference type="Gene3D" id="1.20.1250.20">
    <property type="entry name" value="MFS general substrate transporter like domains"/>
    <property type="match status" value="1"/>
</dbReference>
<keyword evidence="6" id="KW-1185">Reference proteome</keyword>
<evidence type="ECO:0000313" key="5">
    <source>
        <dbReference type="EMBL" id="RKR08038.1"/>
    </source>
</evidence>
<dbReference type="RefSeq" id="WP_121068803.1">
    <property type="nucleotide sequence ID" value="NZ_RBIQ01000010.1"/>
</dbReference>
<feature type="transmembrane region" description="Helical" evidence="4">
    <location>
        <begin position="21"/>
        <end position="37"/>
    </location>
</feature>
<dbReference type="PANTHER" id="PTHR43596:SF1">
    <property type="entry name" value="ADP,ATP CARRIER PROTEIN"/>
    <property type="match status" value="1"/>
</dbReference>
<comment type="caution">
    <text evidence="5">The sequence shown here is derived from an EMBL/GenBank/DDBJ whole genome shotgun (WGS) entry which is preliminary data.</text>
</comment>
<dbReference type="GO" id="GO:0022857">
    <property type="term" value="F:transmembrane transporter activity"/>
    <property type="evidence" value="ECO:0007669"/>
    <property type="project" value="InterPro"/>
</dbReference>
<evidence type="ECO:0000256" key="2">
    <source>
        <dbReference type="ARBA" id="ARBA00022989"/>
    </source>
</evidence>
<dbReference type="Proteomes" id="UP000269412">
    <property type="component" value="Unassembled WGS sequence"/>
</dbReference>
<feature type="transmembrane region" description="Helical" evidence="4">
    <location>
        <begin position="303"/>
        <end position="329"/>
    </location>
</feature>
<dbReference type="SUPFAM" id="SSF103473">
    <property type="entry name" value="MFS general substrate transporter"/>
    <property type="match status" value="1"/>
</dbReference>
<accession>A0A495DUA8</accession>
<dbReference type="PANTHER" id="PTHR43596">
    <property type="entry name" value="ADP,ATP CARRIER PROTEIN"/>
    <property type="match status" value="1"/>
</dbReference>
<proteinExistence type="predicted"/>
<gene>
    <name evidence="5" type="ORF">CLV91_2804</name>
</gene>
<keyword evidence="2 4" id="KW-1133">Transmembrane helix</keyword>
<protein>
    <submittedName>
        <fullName evidence="5">AAA family ATP:ADP antiporter</fullName>
    </submittedName>
</protein>
<dbReference type="InterPro" id="IPR011701">
    <property type="entry name" value="MFS"/>
</dbReference>
<feature type="transmembrane region" description="Helical" evidence="4">
    <location>
        <begin position="83"/>
        <end position="102"/>
    </location>
</feature>
<evidence type="ECO:0000256" key="1">
    <source>
        <dbReference type="ARBA" id="ARBA00022692"/>
    </source>
</evidence>
<dbReference type="Pfam" id="PF07690">
    <property type="entry name" value="MFS_1"/>
    <property type="match status" value="1"/>
</dbReference>
<evidence type="ECO:0000256" key="4">
    <source>
        <dbReference type="SAM" id="Phobius"/>
    </source>
</evidence>
<dbReference type="OrthoDB" id="199378at2"/>
<feature type="transmembrane region" description="Helical" evidence="4">
    <location>
        <begin position="114"/>
        <end position="134"/>
    </location>
</feature>
<dbReference type="EMBL" id="RBIQ01000010">
    <property type="protein sequence ID" value="RKR08038.1"/>
    <property type="molecule type" value="Genomic_DNA"/>
</dbReference>
<organism evidence="5 6">
    <name type="scientific">Maribacter vaceletii</name>
    <dbReference type="NCBI Taxonomy" id="1206816"/>
    <lineage>
        <taxon>Bacteria</taxon>
        <taxon>Pseudomonadati</taxon>
        <taxon>Bacteroidota</taxon>
        <taxon>Flavobacteriia</taxon>
        <taxon>Flavobacteriales</taxon>
        <taxon>Flavobacteriaceae</taxon>
        <taxon>Maribacter</taxon>
    </lineage>
</organism>
<reference evidence="5 6" key="1">
    <citation type="submission" date="2018-10" db="EMBL/GenBank/DDBJ databases">
        <title>Genomic Encyclopedia of Archaeal and Bacterial Type Strains, Phase II (KMG-II): from individual species to whole genera.</title>
        <authorList>
            <person name="Goeker M."/>
        </authorList>
    </citation>
    <scope>NUCLEOTIDE SEQUENCE [LARGE SCALE GENOMIC DNA]</scope>
    <source>
        <strain evidence="5 6">DSM 25230</strain>
    </source>
</reference>
<dbReference type="InterPro" id="IPR036259">
    <property type="entry name" value="MFS_trans_sf"/>
</dbReference>
<feature type="transmembrane region" description="Helical" evidence="4">
    <location>
        <begin position="233"/>
        <end position="253"/>
    </location>
</feature>
<evidence type="ECO:0000313" key="6">
    <source>
        <dbReference type="Proteomes" id="UP000269412"/>
    </source>
</evidence>
<name>A0A495DUA8_9FLAO</name>
<feature type="transmembrane region" description="Helical" evidence="4">
    <location>
        <begin position="177"/>
        <end position="195"/>
    </location>
</feature>
<keyword evidence="3 4" id="KW-0472">Membrane</keyword>